<proteinExistence type="predicted"/>
<sequence>MVVALNAYYDFEHGKTPPRITSEEQLAAMLDEVWRTRKAALVELLPAEDPAAATLDVGFDGDRGVGVLWYSGPDHASCHSYNPDHNPDASGSTSEPVLYYYMTSDTEYPVSAEIPADSVIAAALEYMRTGGRRPANIAWQEAD</sequence>
<dbReference type="Proteomes" id="UP001501747">
    <property type="component" value="Unassembled WGS sequence"/>
</dbReference>
<comment type="caution">
    <text evidence="1">The sequence shown here is derived from an EMBL/GenBank/DDBJ whole genome shotgun (WGS) entry which is preliminary data.</text>
</comment>
<evidence type="ECO:0000313" key="2">
    <source>
        <dbReference type="Proteomes" id="UP001501747"/>
    </source>
</evidence>
<evidence type="ECO:0000313" key="1">
    <source>
        <dbReference type="EMBL" id="GAA4012029.1"/>
    </source>
</evidence>
<dbReference type="EMBL" id="BAABAL010000013">
    <property type="protein sequence ID" value="GAA4012029.1"/>
    <property type="molecule type" value="Genomic_DNA"/>
</dbReference>
<gene>
    <name evidence="1" type="ORF">GCM10022247_38260</name>
</gene>
<accession>A0ABP7SIC9</accession>
<reference evidence="2" key="1">
    <citation type="journal article" date="2019" name="Int. J. Syst. Evol. Microbiol.">
        <title>The Global Catalogue of Microorganisms (GCM) 10K type strain sequencing project: providing services to taxonomists for standard genome sequencing and annotation.</title>
        <authorList>
            <consortium name="The Broad Institute Genomics Platform"/>
            <consortium name="The Broad Institute Genome Sequencing Center for Infectious Disease"/>
            <person name="Wu L."/>
            <person name="Ma J."/>
        </authorList>
    </citation>
    <scope>NUCLEOTIDE SEQUENCE [LARGE SCALE GENOMIC DNA]</scope>
    <source>
        <strain evidence="2">JCM 17342</strain>
    </source>
</reference>
<evidence type="ECO:0008006" key="3">
    <source>
        <dbReference type="Google" id="ProtNLM"/>
    </source>
</evidence>
<dbReference type="InterPro" id="IPR025680">
    <property type="entry name" value="DddI"/>
</dbReference>
<dbReference type="RefSeq" id="WP_344876613.1">
    <property type="nucleotide sequence ID" value="NZ_BAABAL010000013.1"/>
</dbReference>
<organism evidence="1 2">
    <name type="scientific">Allokutzneria multivorans</name>
    <dbReference type="NCBI Taxonomy" id="1142134"/>
    <lineage>
        <taxon>Bacteria</taxon>
        <taxon>Bacillati</taxon>
        <taxon>Actinomycetota</taxon>
        <taxon>Actinomycetes</taxon>
        <taxon>Pseudonocardiales</taxon>
        <taxon>Pseudonocardiaceae</taxon>
        <taxon>Allokutzneria</taxon>
    </lineage>
</organism>
<name>A0ABP7SIC9_9PSEU</name>
<protein>
    <recommendedName>
        <fullName evidence="3">Immunity protein Imm1</fullName>
    </recommendedName>
</protein>
<keyword evidence="2" id="KW-1185">Reference proteome</keyword>
<dbReference type="Pfam" id="PF14430">
    <property type="entry name" value="Imm1"/>
    <property type="match status" value="1"/>
</dbReference>